<evidence type="ECO:0000313" key="8">
    <source>
        <dbReference type="EMBL" id="KKQ71723.1"/>
    </source>
</evidence>
<dbReference type="EMBL" id="LBUT01000001">
    <property type="protein sequence ID" value="KKQ71723.1"/>
    <property type="molecule type" value="Genomic_DNA"/>
</dbReference>
<evidence type="ECO:0000256" key="3">
    <source>
        <dbReference type="ARBA" id="ARBA00022679"/>
    </source>
</evidence>
<keyword evidence="5 7" id="KW-1133">Transmembrane helix</keyword>
<feature type="transmembrane region" description="Helical" evidence="7">
    <location>
        <begin position="77"/>
        <end position="94"/>
    </location>
</feature>
<comment type="subcellular location">
    <subcellularLocation>
        <location evidence="1">Cell membrane</location>
        <topology evidence="1">Multi-pass membrane protein</topology>
    </subcellularLocation>
</comment>
<protein>
    <submittedName>
        <fullName evidence="8">Glycosyl transferase, family 4, conserved region</fullName>
    </submittedName>
</protein>
<dbReference type="GO" id="GO:0016780">
    <property type="term" value="F:phosphotransferase activity, for other substituted phosphate groups"/>
    <property type="evidence" value="ECO:0007669"/>
    <property type="project" value="InterPro"/>
</dbReference>
<reference evidence="8 9" key="1">
    <citation type="journal article" date="2015" name="Nature">
        <title>rRNA introns, odd ribosomes, and small enigmatic genomes across a large radiation of phyla.</title>
        <authorList>
            <person name="Brown C.T."/>
            <person name="Hug L.A."/>
            <person name="Thomas B.C."/>
            <person name="Sharon I."/>
            <person name="Castelle C.J."/>
            <person name="Singh A."/>
            <person name="Wilkins M.J."/>
            <person name="Williams K.H."/>
            <person name="Banfield J.F."/>
        </authorList>
    </citation>
    <scope>NUCLEOTIDE SEQUENCE [LARGE SCALE GENOMIC DNA]</scope>
</reference>
<dbReference type="Pfam" id="PF00953">
    <property type="entry name" value="Glycos_transf_4"/>
    <property type="match status" value="1"/>
</dbReference>
<evidence type="ECO:0000256" key="6">
    <source>
        <dbReference type="ARBA" id="ARBA00023136"/>
    </source>
</evidence>
<keyword evidence="2" id="KW-1003">Cell membrane</keyword>
<comment type="caution">
    <text evidence="8">The sequence shown here is derived from an EMBL/GenBank/DDBJ whole genome shotgun (WGS) entry which is preliminary data.</text>
</comment>
<dbReference type="AlphaFoldDB" id="A0A0G0JW45"/>
<dbReference type="CDD" id="cd06853">
    <property type="entry name" value="GT_WecA_like"/>
    <property type="match status" value="1"/>
</dbReference>
<dbReference type="GO" id="GO:0071555">
    <property type="term" value="P:cell wall organization"/>
    <property type="evidence" value="ECO:0007669"/>
    <property type="project" value="TreeGrafter"/>
</dbReference>
<gene>
    <name evidence="8" type="ORF">US90_C0001G0053</name>
</gene>
<evidence type="ECO:0000256" key="7">
    <source>
        <dbReference type="SAM" id="Phobius"/>
    </source>
</evidence>
<dbReference type="Proteomes" id="UP000034406">
    <property type="component" value="Unassembled WGS sequence"/>
</dbReference>
<dbReference type="GO" id="GO:0009103">
    <property type="term" value="P:lipopolysaccharide biosynthetic process"/>
    <property type="evidence" value="ECO:0007669"/>
    <property type="project" value="TreeGrafter"/>
</dbReference>
<feature type="transmembrane region" description="Helical" evidence="7">
    <location>
        <begin position="6"/>
        <end position="27"/>
    </location>
</feature>
<feature type="transmembrane region" description="Helical" evidence="7">
    <location>
        <begin position="48"/>
        <end position="71"/>
    </location>
</feature>
<organism evidence="8 9">
    <name type="scientific">Candidatus Shapirobacteria bacterium GW2011_GWE2_38_30</name>
    <dbReference type="NCBI Taxonomy" id="1618490"/>
    <lineage>
        <taxon>Bacteria</taxon>
        <taxon>Candidatus Shapironibacteriota</taxon>
    </lineage>
</organism>
<keyword evidence="4 7" id="KW-0812">Transmembrane</keyword>
<evidence type="ECO:0000256" key="1">
    <source>
        <dbReference type="ARBA" id="ARBA00004651"/>
    </source>
</evidence>
<feature type="transmembrane region" description="Helical" evidence="7">
    <location>
        <begin position="106"/>
        <end position="126"/>
    </location>
</feature>
<feature type="transmembrane region" description="Helical" evidence="7">
    <location>
        <begin position="330"/>
        <end position="348"/>
    </location>
</feature>
<evidence type="ECO:0000256" key="5">
    <source>
        <dbReference type="ARBA" id="ARBA00022989"/>
    </source>
</evidence>
<dbReference type="GO" id="GO:0044038">
    <property type="term" value="P:cell wall macromolecule biosynthetic process"/>
    <property type="evidence" value="ECO:0007669"/>
    <property type="project" value="TreeGrafter"/>
</dbReference>
<dbReference type="STRING" id="1618490.US90_C0001G0053"/>
<name>A0A0G0JW45_9BACT</name>
<feature type="transmembrane region" description="Helical" evidence="7">
    <location>
        <begin position="180"/>
        <end position="199"/>
    </location>
</feature>
<feature type="transmembrane region" description="Helical" evidence="7">
    <location>
        <begin position="205"/>
        <end position="227"/>
    </location>
</feature>
<dbReference type="GO" id="GO:0005886">
    <property type="term" value="C:plasma membrane"/>
    <property type="evidence" value="ECO:0007669"/>
    <property type="project" value="UniProtKB-SubCell"/>
</dbReference>
<keyword evidence="6 7" id="KW-0472">Membrane</keyword>
<feature type="transmembrane region" description="Helical" evidence="7">
    <location>
        <begin position="234"/>
        <end position="251"/>
    </location>
</feature>
<evidence type="ECO:0000256" key="2">
    <source>
        <dbReference type="ARBA" id="ARBA00022475"/>
    </source>
</evidence>
<feature type="transmembrane region" description="Helical" evidence="7">
    <location>
        <begin position="146"/>
        <end position="168"/>
    </location>
</feature>
<evidence type="ECO:0000256" key="4">
    <source>
        <dbReference type="ARBA" id="ARBA00022692"/>
    </source>
</evidence>
<dbReference type="InterPro" id="IPR000715">
    <property type="entry name" value="Glycosyl_transferase_4"/>
</dbReference>
<accession>A0A0G0JW45</accession>
<dbReference type="PANTHER" id="PTHR22926:SF3">
    <property type="entry name" value="UNDECAPRENYL-PHOSPHATE ALPHA-N-ACETYLGLUCOSAMINYL 1-PHOSPHATE TRANSFERASE"/>
    <property type="match status" value="1"/>
</dbReference>
<evidence type="ECO:0000313" key="9">
    <source>
        <dbReference type="Proteomes" id="UP000034406"/>
    </source>
</evidence>
<keyword evidence="3 8" id="KW-0808">Transferase</keyword>
<proteinExistence type="predicted"/>
<feature type="transmembrane region" description="Helical" evidence="7">
    <location>
        <begin position="305"/>
        <end position="324"/>
    </location>
</feature>
<dbReference type="PANTHER" id="PTHR22926">
    <property type="entry name" value="PHOSPHO-N-ACETYLMURAMOYL-PENTAPEPTIDE-TRANSFERASE"/>
    <property type="match status" value="1"/>
</dbReference>
<sequence length="353" mass="39082">MIFNFIAAIFISSLISLFLSPITKNYFIKRGWIEDPQQKQRKTQNATALRPVPRGGGIPVYISVLITSLIFLPLDKHLFGILLASFTVLMIGVWDDIKDISPKLRLLTNILSALIVVGSGIGIAYISNPFGGVINLSTPQITFNLFGPHTIWILSDLLAILWIVWSMNIVGWANGVEGQLPGFVSISAIFIGILGLQYSSDITQWPVIILAGSVAGAYLGFLPFNFFPQQMMPGYSGKSLAGFFLAILAILSGAKLATVILLLGIPMIDAAFVILRRLKQGKPIYLGDGQHLHHRLLKHGLTRPQIAICYWMFSFILGFISLYLNSQQKFYVFIGLILVFIGFTLQLSRHNSR</sequence>